<accession>A0A8J3QJU7</accession>
<proteinExistence type="predicted"/>
<keyword evidence="6" id="KW-1185">Reference proteome</keyword>
<comment type="catalytic activity">
    <reaction evidence="4">
        <text>propane + NADH + O2 + H(+) = propan-2-ol + NAD(+) + H2O</text>
        <dbReference type="Rhea" id="RHEA:49992"/>
        <dbReference type="ChEBI" id="CHEBI:15377"/>
        <dbReference type="ChEBI" id="CHEBI:15378"/>
        <dbReference type="ChEBI" id="CHEBI:15379"/>
        <dbReference type="ChEBI" id="CHEBI:17824"/>
        <dbReference type="ChEBI" id="CHEBI:32879"/>
        <dbReference type="ChEBI" id="CHEBI:57540"/>
        <dbReference type="ChEBI" id="CHEBI:57945"/>
        <dbReference type="EC" id="1.14.13.227"/>
    </reaction>
</comment>
<keyword evidence="2" id="KW-0560">Oxidoreductase</keyword>
<keyword evidence="3" id="KW-0503">Monooxygenase</keyword>
<organism evidence="5 6">
    <name type="scientific">Rhizocola hellebori</name>
    <dbReference type="NCBI Taxonomy" id="1392758"/>
    <lineage>
        <taxon>Bacteria</taxon>
        <taxon>Bacillati</taxon>
        <taxon>Actinomycetota</taxon>
        <taxon>Actinomycetes</taxon>
        <taxon>Micromonosporales</taxon>
        <taxon>Micromonosporaceae</taxon>
        <taxon>Rhizocola</taxon>
    </lineage>
</organism>
<evidence type="ECO:0000256" key="2">
    <source>
        <dbReference type="ARBA" id="ARBA00023002"/>
    </source>
</evidence>
<dbReference type="RefSeq" id="WP_203915109.1">
    <property type="nucleotide sequence ID" value="NZ_BONY01000131.1"/>
</dbReference>
<dbReference type="InterPro" id="IPR012078">
    <property type="entry name" value="MP_mOase_hydro"/>
</dbReference>
<dbReference type="InterPro" id="IPR003430">
    <property type="entry name" value="Phenol_Hydrox"/>
</dbReference>
<evidence type="ECO:0000313" key="5">
    <source>
        <dbReference type="EMBL" id="GIH11387.1"/>
    </source>
</evidence>
<sequence length="342" mass="38670">MSTEQGAAKPRTRKLRTWTAFGELGRRPTEYEVLTHGMNHTLRPTPLELGPEVLGNRWLREHRDAISLRVPDWDAFRDPDAVTYGSYVAMQDDQETYVEGLLERFDREDHDAGLSEEALQRLALCVTPTRYLAHAQQMLSAYLQQLAPGSYLATCATFQTADQLRRVQLVAYRTTQLQRTHPSRAFATGERAVWEQHPLWQPMREAAEHALITYDWDQAFVATQLVFKPLADMLLLQQSALELSTAGCTLDALIADNLWRDSERSQRWTTVLLRMLVEAGPENREVLQRYLTSWVPRGQAMVEAGSQLLAASTGRAQTQIAEAVRAGWRSLVEPAGLSVDPV</sequence>
<dbReference type="EC" id="1.14.13.227" evidence="1"/>
<dbReference type="SUPFAM" id="SSF47240">
    <property type="entry name" value="Ferritin-like"/>
    <property type="match status" value="1"/>
</dbReference>
<dbReference type="AlphaFoldDB" id="A0A8J3QJU7"/>
<dbReference type="GO" id="GO:0016709">
    <property type="term" value="F:oxidoreductase activity, acting on paired donors, with incorporation or reduction of molecular oxygen, NAD(P)H as one donor, and incorporation of one atom of oxygen"/>
    <property type="evidence" value="ECO:0007669"/>
    <property type="project" value="InterPro"/>
</dbReference>
<dbReference type="Proteomes" id="UP000612899">
    <property type="component" value="Unassembled WGS sequence"/>
</dbReference>
<reference evidence="5" key="1">
    <citation type="submission" date="2021-01" db="EMBL/GenBank/DDBJ databases">
        <title>Whole genome shotgun sequence of Rhizocola hellebori NBRC 109834.</title>
        <authorList>
            <person name="Komaki H."/>
            <person name="Tamura T."/>
        </authorList>
    </citation>
    <scope>NUCLEOTIDE SEQUENCE</scope>
    <source>
        <strain evidence="5">NBRC 109834</strain>
    </source>
</reference>
<dbReference type="EMBL" id="BONY01000131">
    <property type="protein sequence ID" value="GIH11387.1"/>
    <property type="molecule type" value="Genomic_DNA"/>
</dbReference>
<dbReference type="PIRSF" id="PIRSF000040">
    <property type="entry name" value="MMOH_comp"/>
    <property type="match status" value="1"/>
</dbReference>
<evidence type="ECO:0000313" key="6">
    <source>
        <dbReference type="Proteomes" id="UP000612899"/>
    </source>
</evidence>
<evidence type="ECO:0000256" key="3">
    <source>
        <dbReference type="ARBA" id="ARBA00023033"/>
    </source>
</evidence>
<dbReference type="Gene3D" id="1.10.620.20">
    <property type="entry name" value="Ribonucleotide Reductase, subunit A"/>
    <property type="match status" value="1"/>
</dbReference>
<dbReference type="InterPro" id="IPR009078">
    <property type="entry name" value="Ferritin-like_SF"/>
</dbReference>
<protein>
    <recommendedName>
        <fullName evidence="1">propane 2-monooxygenase</fullName>
        <ecNumber evidence="1">1.14.13.227</ecNumber>
    </recommendedName>
</protein>
<dbReference type="InterPro" id="IPR012348">
    <property type="entry name" value="RNR-like"/>
</dbReference>
<name>A0A8J3QJU7_9ACTN</name>
<evidence type="ECO:0000256" key="4">
    <source>
        <dbReference type="ARBA" id="ARBA00048941"/>
    </source>
</evidence>
<dbReference type="Pfam" id="PF02332">
    <property type="entry name" value="Phenol_Hydrox"/>
    <property type="match status" value="1"/>
</dbReference>
<comment type="caution">
    <text evidence="5">The sequence shown here is derived from an EMBL/GenBank/DDBJ whole genome shotgun (WGS) entry which is preliminary data.</text>
</comment>
<gene>
    <name evidence="5" type="ORF">Rhe02_94540</name>
</gene>
<evidence type="ECO:0000256" key="1">
    <source>
        <dbReference type="ARBA" id="ARBA00012710"/>
    </source>
</evidence>